<feature type="binding site" evidence="13">
    <location>
        <position position="43"/>
    </location>
    <ligand>
        <name>CTP</name>
        <dbReference type="ChEBI" id="CHEBI:37563"/>
    </ligand>
</feature>
<comment type="domain">
    <text evidence="13">Comprises two domains: an N-terminal domain containing the nucleotidyltransferase activity and a C-terminal HD domain associated with both phosphodiesterase and phosphatase activities.</text>
</comment>
<keyword evidence="6 13" id="KW-0547">Nucleotide-binding</keyword>
<dbReference type="EC" id="3.1.3.-" evidence="13"/>
<comment type="catalytic activity">
    <reaction evidence="13">
        <text>a tRNA with a 3' CCA end + 2 CTP + ATP = a tRNA with a 3' CCACCA end + 3 diphosphate</text>
        <dbReference type="Rhea" id="RHEA:76235"/>
        <dbReference type="Rhea" id="RHEA-COMP:10468"/>
        <dbReference type="Rhea" id="RHEA-COMP:18655"/>
        <dbReference type="ChEBI" id="CHEBI:30616"/>
        <dbReference type="ChEBI" id="CHEBI:33019"/>
        <dbReference type="ChEBI" id="CHEBI:37563"/>
        <dbReference type="ChEBI" id="CHEBI:83071"/>
        <dbReference type="ChEBI" id="CHEBI:195187"/>
    </reaction>
</comment>
<dbReference type="InterPro" id="IPR002646">
    <property type="entry name" value="PolA_pol_head_dom"/>
</dbReference>
<evidence type="ECO:0000256" key="1">
    <source>
        <dbReference type="ARBA" id="ARBA00022596"/>
    </source>
</evidence>
<keyword evidence="11 13" id="KW-0694">RNA-binding</keyword>
<dbReference type="Gene3D" id="1.10.3090.10">
    <property type="entry name" value="cca-adding enzyme, domain 2"/>
    <property type="match status" value="1"/>
</dbReference>
<evidence type="ECO:0000313" key="16">
    <source>
        <dbReference type="Proteomes" id="UP000005317"/>
    </source>
</evidence>
<dbReference type="InterPro" id="IPR006674">
    <property type="entry name" value="HD_domain"/>
</dbReference>
<dbReference type="GO" id="GO:0005524">
    <property type="term" value="F:ATP binding"/>
    <property type="evidence" value="ECO:0007669"/>
    <property type="project" value="UniProtKB-UniRule"/>
</dbReference>
<evidence type="ECO:0000256" key="9">
    <source>
        <dbReference type="ARBA" id="ARBA00022840"/>
    </source>
</evidence>
<evidence type="ECO:0000256" key="13">
    <source>
        <dbReference type="HAMAP-Rule" id="MF_01261"/>
    </source>
</evidence>
<evidence type="ECO:0000256" key="8">
    <source>
        <dbReference type="ARBA" id="ARBA00022801"/>
    </source>
</evidence>
<feature type="binding site" evidence="13">
    <location>
        <position position="126"/>
    </location>
    <ligand>
        <name>CTP</name>
        <dbReference type="ChEBI" id="CHEBI:37563"/>
    </ligand>
</feature>
<keyword evidence="4 13" id="KW-0548">Nucleotidyltransferase</keyword>
<dbReference type="CDD" id="cd05398">
    <property type="entry name" value="NT_ClassII-CCAase"/>
    <property type="match status" value="1"/>
</dbReference>
<dbReference type="CDD" id="cd00077">
    <property type="entry name" value="HDc"/>
    <property type="match status" value="1"/>
</dbReference>
<accession>A0A656HFD8</accession>
<feature type="domain" description="HD" evidence="14">
    <location>
        <begin position="263"/>
        <end position="364"/>
    </location>
</feature>
<evidence type="ECO:0000256" key="12">
    <source>
        <dbReference type="ARBA" id="ARBA00023268"/>
    </source>
</evidence>
<dbReference type="Pfam" id="PF01743">
    <property type="entry name" value="PolyA_pol"/>
    <property type="match status" value="1"/>
</dbReference>
<comment type="function">
    <text evidence="13">Catalyzes the addition and repair of the essential 3'-terminal CCA sequence in tRNAs without using a nucleic acid template. Adds these three nucleotides in the order of C, C, and A to the tRNA nucleotide-73, using CTP and ATP as substrates and producing inorganic pyrophosphate. tRNA 3'-terminal CCA addition is required both for tRNA processing and repair. Also involved in tRNA surveillance by mediating tandem CCA addition to generate a CCACCA at the 3' terminus of unstable tRNAs. While stable tRNAs receive only 3'-terminal CCA, unstable tRNAs are marked with CCACCA and rapidly degraded.</text>
</comment>
<dbReference type="PIRSF" id="PIRSF000813">
    <property type="entry name" value="CCA_bact"/>
    <property type="match status" value="1"/>
</dbReference>
<feature type="binding site" evidence="13">
    <location>
        <position position="43"/>
    </location>
    <ligand>
        <name>ATP</name>
        <dbReference type="ChEBI" id="CHEBI:30616"/>
    </ligand>
</feature>
<feature type="binding site" evidence="13">
    <location>
        <position position="46"/>
    </location>
    <ligand>
        <name>CTP</name>
        <dbReference type="ChEBI" id="CHEBI:37563"/>
    </ligand>
</feature>
<feature type="binding site" evidence="13">
    <location>
        <position position="175"/>
    </location>
    <ligand>
        <name>CTP</name>
        <dbReference type="ChEBI" id="CHEBI:37563"/>
    </ligand>
</feature>
<evidence type="ECO:0000313" key="15">
    <source>
        <dbReference type="EMBL" id="EIJ35781.1"/>
    </source>
</evidence>
<dbReference type="NCBIfam" id="NF008137">
    <property type="entry name" value="PRK10885.1"/>
    <property type="match status" value="1"/>
</dbReference>
<evidence type="ECO:0000256" key="5">
    <source>
        <dbReference type="ARBA" id="ARBA00022723"/>
    </source>
</evidence>
<dbReference type="Proteomes" id="UP000005317">
    <property type="component" value="Unassembled WGS sequence"/>
</dbReference>
<dbReference type="InterPro" id="IPR003607">
    <property type="entry name" value="HD/PDEase_dom"/>
</dbReference>
<feature type="binding site" evidence="13">
    <location>
        <position position="126"/>
    </location>
    <ligand>
        <name>ATP</name>
        <dbReference type="ChEBI" id="CHEBI:30616"/>
    </ligand>
</feature>
<dbReference type="AlphaFoldDB" id="A0A656HFD8"/>
<evidence type="ECO:0000256" key="4">
    <source>
        <dbReference type="ARBA" id="ARBA00022695"/>
    </source>
</evidence>
<evidence type="ECO:0000256" key="7">
    <source>
        <dbReference type="ARBA" id="ARBA00022800"/>
    </source>
</evidence>
<keyword evidence="3 13" id="KW-0819">tRNA processing</keyword>
<keyword evidence="7 13" id="KW-0692">RNA repair</keyword>
<dbReference type="EC" id="2.7.7.72" evidence="13"/>
<comment type="cofactor">
    <cofactor evidence="13">
        <name>Ni(2+)</name>
        <dbReference type="ChEBI" id="CHEBI:49786"/>
    </cofactor>
    <text evidence="13">Nickel for phosphatase activity.</text>
</comment>
<comment type="miscellaneous">
    <text evidence="13">A single active site specifically recognizes both ATP and CTP and is responsible for their addition.</text>
</comment>
<dbReference type="InterPro" id="IPR032828">
    <property type="entry name" value="PolyA_RNA-bd"/>
</dbReference>
<feature type="binding site" evidence="13">
    <location>
        <position position="58"/>
    </location>
    <ligand>
        <name>Mg(2+)</name>
        <dbReference type="ChEBI" id="CHEBI:18420"/>
    </ligand>
</feature>
<dbReference type="GO" id="GO:0001680">
    <property type="term" value="P:tRNA 3'-terminal CCA addition"/>
    <property type="evidence" value="ECO:0007669"/>
    <property type="project" value="UniProtKB-UniRule"/>
</dbReference>
<sequence>MLPLVFNKLEDANIQEKRYTSRLRKQTSCVKFMSETKTYLVGGAVRDQLLGLPIKDRDWVVTGATPADLQAQGFKPVGNDFPVFLHPQTSEEYALARTERKTAKGYHGFQFHAAPEVSLEEDLIRRDLTINAMAQDESGNLIDPYGGQADLQAKLLRHVSLAFSEDPVRILRVARFAARFAPLGFRVADATQQLMHAMVDAGEVDALVPERVWQETVRALAEPAPEQFFQVLRECGALRVLFPEIDRLFGIPQPAKYHPEIDCGIHTLLVLQQAAKLSQEPEVRFAALTHDLGKGLTPAEVLPSHHGHELVSYQLTTELCERLRVPNRFRELAEHVAKFHGHIHKAKELRPQTLLKVLEATDAFRKPERFEQLLLACEADARGRTGFENRPYPQADMFRQALAACQGVDTREIIQQGFQGIQIKEETHHRRVNRVKEILGSLDIAGE</sequence>
<keyword evidence="5 13" id="KW-0479">Metal-binding</keyword>
<keyword evidence="1 13" id="KW-0533">Nickel</keyword>
<dbReference type="GO" id="GO:0004112">
    <property type="term" value="F:cyclic-nucleotide phosphodiesterase activity"/>
    <property type="evidence" value="ECO:0007669"/>
    <property type="project" value="UniProtKB-UniRule"/>
</dbReference>
<organism evidence="15 16">
    <name type="scientific">Thiothrix nivea (strain ATCC 35100 / DSM 5205 / JP2)</name>
    <dbReference type="NCBI Taxonomy" id="870187"/>
    <lineage>
        <taxon>Bacteria</taxon>
        <taxon>Pseudomonadati</taxon>
        <taxon>Pseudomonadota</taxon>
        <taxon>Gammaproteobacteria</taxon>
        <taxon>Thiotrichales</taxon>
        <taxon>Thiotrichaceae</taxon>
        <taxon>Thiothrix</taxon>
    </lineage>
</organism>
<comment type="catalytic activity">
    <reaction evidence="13">
        <text>a tRNA precursor + 2 CTP + ATP = a tRNA with a 3' CCA end + 3 diphosphate</text>
        <dbReference type="Rhea" id="RHEA:14433"/>
        <dbReference type="Rhea" id="RHEA-COMP:10465"/>
        <dbReference type="Rhea" id="RHEA-COMP:10468"/>
        <dbReference type="ChEBI" id="CHEBI:30616"/>
        <dbReference type="ChEBI" id="CHEBI:33019"/>
        <dbReference type="ChEBI" id="CHEBI:37563"/>
        <dbReference type="ChEBI" id="CHEBI:74896"/>
        <dbReference type="ChEBI" id="CHEBI:83071"/>
        <dbReference type="EC" id="2.7.7.72"/>
    </reaction>
</comment>
<feature type="binding site" evidence="13">
    <location>
        <position position="172"/>
    </location>
    <ligand>
        <name>ATP</name>
        <dbReference type="ChEBI" id="CHEBI:30616"/>
    </ligand>
</feature>
<protein>
    <recommendedName>
        <fullName evidence="13">Multifunctional CCA protein</fullName>
    </recommendedName>
    <domain>
        <recommendedName>
            <fullName evidence="13">CCA-adding enzyme</fullName>
            <ecNumber evidence="13">2.7.7.72</ecNumber>
        </recommendedName>
        <alternativeName>
            <fullName evidence="13">CCA tRNA nucleotidyltransferase</fullName>
        </alternativeName>
        <alternativeName>
            <fullName evidence="13">tRNA CCA-pyrophosphorylase</fullName>
        </alternativeName>
        <alternativeName>
            <fullName evidence="13">tRNA adenylyl-/cytidylyl-transferase</fullName>
        </alternativeName>
        <alternativeName>
            <fullName evidence="13">tRNA nucleotidyltransferase</fullName>
        </alternativeName>
        <alternativeName>
            <fullName evidence="13">tRNA-NT</fullName>
        </alternativeName>
    </domain>
    <domain>
        <recommendedName>
            <fullName evidence="13">2'-nucleotidase</fullName>
            <ecNumber evidence="13">3.1.3.-</ecNumber>
        </recommendedName>
    </domain>
    <domain>
        <recommendedName>
            <fullName evidence="13">2',3'-cyclic phosphodiesterase</fullName>
            <ecNumber evidence="13">3.1.4.-</ecNumber>
        </recommendedName>
    </domain>
    <domain>
        <recommendedName>
            <fullName evidence="13">Phosphatase</fullName>
        </recommendedName>
    </domain>
</protein>
<comment type="cofactor">
    <cofactor evidence="13">
        <name>Mg(2+)</name>
        <dbReference type="ChEBI" id="CHEBI:18420"/>
    </cofactor>
    <text evidence="13">Magnesium is required for nucleotidyltransferase activity.</text>
</comment>
<evidence type="ECO:0000256" key="11">
    <source>
        <dbReference type="ARBA" id="ARBA00022884"/>
    </source>
</evidence>
<evidence type="ECO:0000259" key="14">
    <source>
        <dbReference type="PROSITE" id="PS51831"/>
    </source>
</evidence>
<dbReference type="GO" id="GO:0000287">
    <property type="term" value="F:magnesium ion binding"/>
    <property type="evidence" value="ECO:0007669"/>
    <property type="project" value="UniProtKB-UniRule"/>
</dbReference>
<evidence type="ECO:0000256" key="10">
    <source>
        <dbReference type="ARBA" id="ARBA00022842"/>
    </source>
</evidence>
<dbReference type="EC" id="3.1.4.-" evidence="13"/>
<evidence type="ECO:0000256" key="6">
    <source>
        <dbReference type="ARBA" id="ARBA00022741"/>
    </source>
</evidence>
<keyword evidence="16" id="KW-1185">Reference proteome</keyword>
<dbReference type="SMART" id="SM00471">
    <property type="entry name" value="HDc"/>
    <property type="match status" value="1"/>
</dbReference>
<name>A0A656HFD8_THINJ</name>
<proteinExistence type="inferred from homology"/>
<dbReference type="FunFam" id="1.10.3090.10:FF:000001">
    <property type="entry name" value="Multifunctional CCA protein"/>
    <property type="match status" value="1"/>
</dbReference>
<keyword evidence="10 13" id="KW-0460">Magnesium</keyword>
<dbReference type="InterPro" id="IPR043519">
    <property type="entry name" value="NT_sf"/>
</dbReference>
<dbReference type="SUPFAM" id="SSF81891">
    <property type="entry name" value="Poly A polymerase C-terminal region-like"/>
    <property type="match status" value="1"/>
</dbReference>
<evidence type="ECO:0000256" key="3">
    <source>
        <dbReference type="ARBA" id="ARBA00022694"/>
    </source>
</evidence>
<reference evidence="16" key="1">
    <citation type="journal article" date="2011" name="Stand. Genomic Sci.">
        <title>Genome sequence of the filamentous, gliding Thiothrix nivea neotype strain (JP2(T)).</title>
        <authorList>
            <person name="Lapidus A."/>
            <person name="Nolan M."/>
            <person name="Lucas S."/>
            <person name="Glavina Del Rio T."/>
            <person name="Tice H."/>
            <person name="Cheng J.F."/>
            <person name="Tapia R."/>
            <person name="Han C."/>
            <person name="Goodwin L."/>
            <person name="Pitluck S."/>
            <person name="Liolios K."/>
            <person name="Pagani I."/>
            <person name="Ivanova N."/>
            <person name="Huntemann M."/>
            <person name="Mavromatis K."/>
            <person name="Mikhailova N."/>
            <person name="Pati A."/>
            <person name="Chen A."/>
            <person name="Palaniappan K."/>
            <person name="Land M."/>
            <person name="Brambilla E.M."/>
            <person name="Rohde M."/>
            <person name="Abt B."/>
            <person name="Verbarg S."/>
            <person name="Goker M."/>
            <person name="Bristow J."/>
            <person name="Eisen J.A."/>
            <person name="Markowitz V."/>
            <person name="Hugenholtz P."/>
            <person name="Kyrpides N.C."/>
            <person name="Klenk H.P."/>
            <person name="Woyke T."/>
        </authorList>
    </citation>
    <scope>NUCLEOTIDE SEQUENCE [LARGE SCALE GENOMIC DNA]</scope>
    <source>
        <strain evidence="16">ATCC 35100 / DSM 5205 / JP2</strain>
    </source>
</reference>
<dbReference type="PROSITE" id="PS51831">
    <property type="entry name" value="HD"/>
    <property type="match status" value="1"/>
</dbReference>
<dbReference type="GO" id="GO:0042245">
    <property type="term" value="P:RNA repair"/>
    <property type="evidence" value="ECO:0007669"/>
    <property type="project" value="UniProtKB-KW"/>
</dbReference>
<comment type="subunit">
    <text evidence="13">Monomer. Can also form homodimers and oligomers.</text>
</comment>
<dbReference type="GO" id="GO:0004810">
    <property type="term" value="F:CCA tRNA nucleotidyltransferase activity"/>
    <property type="evidence" value="ECO:0007669"/>
    <property type="project" value="UniProtKB-UniRule"/>
</dbReference>
<dbReference type="Pfam" id="PF12627">
    <property type="entry name" value="PolyA_pol_RNAbd"/>
    <property type="match status" value="1"/>
</dbReference>
<feature type="binding site" evidence="13">
    <location>
        <position position="175"/>
    </location>
    <ligand>
        <name>ATP</name>
        <dbReference type="ChEBI" id="CHEBI:30616"/>
    </ligand>
</feature>
<dbReference type="GO" id="GO:0016791">
    <property type="term" value="F:phosphatase activity"/>
    <property type="evidence" value="ECO:0007669"/>
    <property type="project" value="UniProtKB-UniRule"/>
</dbReference>
<comment type="similarity">
    <text evidence="13">Belongs to the tRNA nucleotidyltransferase/poly(A) polymerase family. Bacterial CCA-adding enzyme type 1 subfamily.</text>
</comment>
<keyword evidence="12 13" id="KW-0511">Multifunctional enzyme</keyword>
<dbReference type="GO" id="GO:0000049">
    <property type="term" value="F:tRNA binding"/>
    <property type="evidence" value="ECO:0007669"/>
    <property type="project" value="UniProtKB-UniRule"/>
</dbReference>
<dbReference type="SUPFAM" id="SSF81301">
    <property type="entry name" value="Nucleotidyltransferase"/>
    <property type="match status" value="1"/>
</dbReference>
<dbReference type="Gene3D" id="3.30.460.10">
    <property type="entry name" value="Beta Polymerase, domain 2"/>
    <property type="match status" value="1"/>
</dbReference>
<dbReference type="HAMAP" id="MF_01261">
    <property type="entry name" value="CCA_bact_type1"/>
    <property type="match status" value="1"/>
</dbReference>
<keyword evidence="2 13" id="KW-0808">Transferase</keyword>
<keyword evidence="8 13" id="KW-0378">Hydrolase</keyword>
<dbReference type="InterPro" id="IPR012006">
    <property type="entry name" value="CCA_bact"/>
</dbReference>
<gene>
    <name evidence="13" type="primary">cca</name>
    <name evidence="15" type="ORF">Thini_3264</name>
</gene>
<feature type="binding site" evidence="13">
    <location>
        <position position="56"/>
    </location>
    <ligand>
        <name>Mg(2+)</name>
        <dbReference type="ChEBI" id="CHEBI:18420"/>
    </ligand>
</feature>
<dbReference type="InterPro" id="IPR050124">
    <property type="entry name" value="tRNA_CCA-adding_enzyme"/>
</dbReference>
<evidence type="ECO:0000256" key="2">
    <source>
        <dbReference type="ARBA" id="ARBA00022679"/>
    </source>
</evidence>
<feature type="binding site" evidence="13">
    <location>
        <position position="172"/>
    </location>
    <ligand>
        <name>CTP</name>
        <dbReference type="ChEBI" id="CHEBI:37563"/>
    </ligand>
</feature>
<feature type="binding site" evidence="13">
    <location>
        <position position="46"/>
    </location>
    <ligand>
        <name>ATP</name>
        <dbReference type="ChEBI" id="CHEBI:30616"/>
    </ligand>
</feature>
<dbReference type="PANTHER" id="PTHR47545">
    <property type="entry name" value="MULTIFUNCTIONAL CCA PROTEIN"/>
    <property type="match status" value="1"/>
</dbReference>
<dbReference type="PANTHER" id="PTHR47545:SF1">
    <property type="entry name" value="MULTIFUNCTIONAL CCA PROTEIN"/>
    <property type="match status" value="1"/>
</dbReference>
<dbReference type="HAMAP" id="MF_01262">
    <property type="entry name" value="CCA_bact_type2"/>
    <property type="match status" value="1"/>
</dbReference>
<keyword evidence="9 13" id="KW-0067">ATP-binding</keyword>
<dbReference type="EMBL" id="JH651384">
    <property type="protein sequence ID" value="EIJ35781.1"/>
    <property type="molecule type" value="Genomic_DNA"/>
</dbReference>
<dbReference type="Pfam" id="PF01966">
    <property type="entry name" value="HD"/>
    <property type="match status" value="1"/>
</dbReference>